<reference evidence="1" key="1">
    <citation type="submission" date="2020-07" db="EMBL/GenBank/DDBJ databases">
        <title>Methanobacterium. sp. MethCan genome.</title>
        <authorList>
            <person name="Postec A."/>
            <person name="Quemeneur M."/>
        </authorList>
    </citation>
    <scope>NUCLEOTIDE SEQUENCE</scope>
    <source>
        <strain evidence="1">MethCAN</strain>
    </source>
</reference>
<protein>
    <recommendedName>
        <fullName evidence="3">tRNA_anti-like</fullName>
    </recommendedName>
</protein>
<dbReference type="GeneID" id="64820044"/>
<accession>A0A8T8K5K5</accession>
<proteinExistence type="predicted"/>
<dbReference type="EMBL" id="CP058560">
    <property type="protein sequence ID" value="QUH23122.1"/>
    <property type="molecule type" value="Genomic_DNA"/>
</dbReference>
<evidence type="ECO:0000313" key="2">
    <source>
        <dbReference type="Proteomes" id="UP000681041"/>
    </source>
</evidence>
<gene>
    <name evidence="1" type="ORF">HYG87_04725</name>
</gene>
<evidence type="ECO:0008006" key="3">
    <source>
        <dbReference type="Google" id="ProtNLM"/>
    </source>
</evidence>
<sequence>MEQENKILLPILILALLGLGLQSTGLTDWGIMLDESFNFNSDDIISGSGGGLLDIFNFYLPVIPSEEVPEYKASAITLNQSIIDYESWEKVKVTGEITNKRINYDGTVDIILKVSEIPGYHYIYLSYSQDMPFQIGDNITAYGQFSGRCDDEDLSPEKMIPLVRTVYIEKIDN</sequence>
<organism evidence="1 2">
    <name type="scientific">Methanobacterium alkalithermotolerans</name>
    <dbReference type="NCBI Taxonomy" id="2731220"/>
    <lineage>
        <taxon>Archaea</taxon>
        <taxon>Methanobacteriati</taxon>
        <taxon>Methanobacteriota</taxon>
        <taxon>Methanomada group</taxon>
        <taxon>Methanobacteria</taxon>
        <taxon>Methanobacteriales</taxon>
        <taxon>Methanobacteriaceae</taxon>
        <taxon>Methanobacterium</taxon>
    </lineage>
</organism>
<evidence type="ECO:0000313" key="1">
    <source>
        <dbReference type="EMBL" id="QUH23122.1"/>
    </source>
</evidence>
<dbReference type="Proteomes" id="UP000681041">
    <property type="component" value="Chromosome"/>
</dbReference>
<dbReference type="KEGG" id="meme:HYG87_04725"/>
<dbReference type="RefSeq" id="WP_211534069.1">
    <property type="nucleotide sequence ID" value="NZ_CP058560.1"/>
</dbReference>
<dbReference type="AlphaFoldDB" id="A0A8T8K5K5"/>
<keyword evidence="2" id="KW-1185">Reference proteome</keyword>
<name>A0A8T8K5K5_9EURY</name>